<keyword evidence="1" id="KW-0645">Protease</keyword>
<proteinExistence type="predicted"/>
<dbReference type="InterPro" id="IPR000671">
    <property type="entry name" value="Peptidase_A31"/>
</dbReference>
<dbReference type="NCBIfam" id="TIGR00072">
    <property type="entry name" value="hydrog_prot"/>
    <property type="match status" value="1"/>
</dbReference>
<dbReference type="Gene3D" id="3.40.50.1450">
    <property type="entry name" value="HybD-like"/>
    <property type="match status" value="1"/>
</dbReference>
<dbReference type="GO" id="GO:0008047">
    <property type="term" value="F:enzyme activator activity"/>
    <property type="evidence" value="ECO:0007669"/>
    <property type="project" value="InterPro"/>
</dbReference>
<dbReference type="OrthoDB" id="9792731at2"/>
<name>A0A0M6ZTU6_9HYPH</name>
<reference evidence="2" key="1">
    <citation type="submission" date="2015-07" db="EMBL/GenBank/DDBJ databases">
        <authorList>
            <person name="Rodrigo-Torres Lidia"/>
            <person name="Arahal R.David."/>
        </authorList>
    </citation>
    <scope>NUCLEOTIDE SEQUENCE [LARGE SCALE GENOMIC DNA]</scope>
    <source>
        <strain evidence="2">CECT 5112</strain>
    </source>
</reference>
<dbReference type="GO" id="GO:0016485">
    <property type="term" value="P:protein processing"/>
    <property type="evidence" value="ECO:0007669"/>
    <property type="project" value="TreeGrafter"/>
</dbReference>
<evidence type="ECO:0000313" key="2">
    <source>
        <dbReference type="Proteomes" id="UP000053235"/>
    </source>
</evidence>
<keyword evidence="2" id="KW-1185">Reference proteome</keyword>
<dbReference type="PANTHER" id="PTHR30302:SF5">
    <property type="entry name" value="SLR1876 PROTEIN"/>
    <property type="match status" value="1"/>
</dbReference>
<dbReference type="AlphaFoldDB" id="A0A0M6ZTU6"/>
<protein>
    <submittedName>
        <fullName evidence="1">Hydrogenase maturation protease</fullName>
    </submittedName>
</protein>
<dbReference type="STRING" id="388408.LAX5112_00891"/>
<dbReference type="RefSeq" id="WP_082428908.1">
    <property type="nucleotide sequence ID" value="NZ_CXWD01000003.1"/>
</dbReference>
<dbReference type="InterPro" id="IPR023430">
    <property type="entry name" value="Pept_HybD-like_dom_sf"/>
</dbReference>
<gene>
    <name evidence="1" type="ORF">LAX5112_00891</name>
</gene>
<organism evidence="1 2">
    <name type="scientific">Roseibium alexandrii</name>
    <dbReference type="NCBI Taxonomy" id="388408"/>
    <lineage>
        <taxon>Bacteria</taxon>
        <taxon>Pseudomonadati</taxon>
        <taxon>Pseudomonadota</taxon>
        <taxon>Alphaproteobacteria</taxon>
        <taxon>Hyphomicrobiales</taxon>
        <taxon>Stappiaceae</taxon>
        <taxon>Roseibium</taxon>
    </lineage>
</organism>
<keyword evidence="1" id="KW-0378">Hydrolase</keyword>
<evidence type="ECO:0000313" key="1">
    <source>
        <dbReference type="EMBL" id="CTQ66158.1"/>
    </source>
</evidence>
<dbReference type="PANTHER" id="PTHR30302">
    <property type="entry name" value="HYDROGENASE 1 MATURATION PROTEASE"/>
    <property type="match status" value="1"/>
</dbReference>
<sequence>MLLIGYGNPGRGDDGLGPAFSDSMAARDLTSWTIDTDYQLVAEHAFDVSGHELVVFADAEIGSAEPFSFREIKPGAPEVLGSHSLVPETVLSLCETLYGVAPTAFVLGISGVEYGEVKEGLSDQAAANLTKAQVFFLDWAGKLSTA</sequence>
<dbReference type="SUPFAM" id="SSF53163">
    <property type="entry name" value="HybD-like"/>
    <property type="match status" value="1"/>
</dbReference>
<dbReference type="Proteomes" id="UP000053235">
    <property type="component" value="Unassembled WGS sequence"/>
</dbReference>
<dbReference type="GO" id="GO:0004175">
    <property type="term" value="F:endopeptidase activity"/>
    <property type="evidence" value="ECO:0007669"/>
    <property type="project" value="TreeGrafter"/>
</dbReference>
<dbReference type="EMBL" id="CXWD01000003">
    <property type="protein sequence ID" value="CTQ66158.1"/>
    <property type="molecule type" value="Genomic_DNA"/>
</dbReference>
<accession>A0A0M6ZTU6</accession>